<feature type="domain" description="DUF7787" evidence="1">
    <location>
        <begin position="4"/>
        <end position="60"/>
    </location>
</feature>
<sequence>MKSKKPKLSLESYIDFLSSNKQLSLTAGSLNQIFSIHGFRRLKGAKKELSNAVETLDLIDPSRSTLRASISSNAWLTQEEVIGDLNCLDWQECCVTAIETLNSSLPEQRSESVPKAQAKRKRREDLKFHRREKLGRPGTKIRNVQLGLRMNFS</sequence>
<organism evidence="2 3">
    <name type="scientific">Hibiscus sabdariffa</name>
    <name type="common">roselle</name>
    <dbReference type="NCBI Taxonomy" id="183260"/>
    <lineage>
        <taxon>Eukaryota</taxon>
        <taxon>Viridiplantae</taxon>
        <taxon>Streptophyta</taxon>
        <taxon>Embryophyta</taxon>
        <taxon>Tracheophyta</taxon>
        <taxon>Spermatophyta</taxon>
        <taxon>Magnoliopsida</taxon>
        <taxon>eudicotyledons</taxon>
        <taxon>Gunneridae</taxon>
        <taxon>Pentapetalae</taxon>
        <taxon>rosids</taxon>
        <taxon>malvids</taxon>
        <taxon>Malvales</taxon>
        <taxon>Malvaceae</taxon>
        <taxon>Malvoideae</taxon>
        <taxon>Hibiscus</taxon>
    </lineage>
</organism>
<dbReference type="InterPro" id="IPR056689">
    <property type="entry name" value="DUF7787"/>
</dbReference>
<evidence type="ECO:0000259" key="1">
    <source>
        <dbReference type="Pfam" id="PF25042"/>
    </source>
</evidence>
<evidence type="ECO:0000313" key="2">
    <source>
        <dbReference type="EMBL" id="KAK9039416.1"/>
    </source>
</evidence>
<protein>
    <recommendedName>
        <fullName evidence="1">DUF7787 domain-containing protein</fullName>
    </recommendedName>
</protein>
<dbReference type="EMBL" id="JBBPBN010000004">
    <property type="protein sequence ID" value="KAK9039416.1"/>
    <property type="molecule type" value="Genomic_DNA"/>
</dbReference>
<comment type="caution">
    <text evidence="2">The sequence shown here is derived from an EMBL/GenBank/DDBJ whole genome shotgun (WGS) entry which is preliminary data.</text>
</comment>
<name>A0ABR2TPL6_9ROSI</name>
<dbReference type="PANTHER" id="PTHR35096">
    <property type="entry name" value="BNAA08G28570D PROTEIN"/>
    <property type="match status" value="1"/>
</dbReference>
<proteinExistence type="predicted"/>
<evidence type="ECO:0000313" key="3">
    <source>
        <dbReference type="Proteomes" id="UP001396334"/>
    </source>
</evidence>
<accession>A0ABR2TPL6</accession>
<reference evidence="2 3" key="1">
    <citation type="journal article" date="2024" name="G3 (Bethesda)">
        <title>Genome assembly of Hibiscus sabdariffa L. provides insights into metabolisms of medicinal natural products.</title>
        <authorList>
            <person name="Kim T."/>
        </authorList>
    </citation>
    <scope>NUCLEOTIDE SEQUENCE [LARGE SCALE GENOMIC DNA]</scope>
    <source>
        <strain evidence="2">TK-2024</strain>
        <tissue evidence="2">Old leaves</tissue>
    </source>
</reference>
<dbReference type="Pfam" id="PF25042">
    <property type="entry name" value="DUF7787"/>
    <property type="match status" value="1"/>
</dbReference>
<keyword evidence="3" id="KW-1185">Reference proteome</keyword>
<gene>
    <name evidence="2" type="ORF">V6N11_014617</name>
</gene>
<dbReference type="PANTHER" id="PTHR35096:SF8">
    <property type="entry name" value="OS03G0308600 PROTEIN"/>
    <property type="match status" value="1"/>
</dbReference>
<dbReference type="Proteomes" id="UP001396334">
    <property type="component" value="Unassembled WGS sequence"/>
</dbReference>